<proteinExistence type="inferred from homology"/>
<evidence type="ECO:0000256" key="6">
    <source>
        <dbReference type="ARBA" id="ARBA00023136"/>
    </source>
</evidence>
<feature type="chain" id="PRO_5016319113" evidence="10">
    <location>
        <begin position="19"/>
        <end position="923"/>
    </location>
</feature>
<dbReference type="RefSeq" id="WP_111597588.1">
    <property type="nucleotide sequence ID" value="NZ_QLLL01000003.1"/>
</dbReference>
<dbReference type="AlphaFoldDB" id="A0A327QR25"/>
<evidence type="ECO:0000256" key="7">
    <source>
        <dbReference type="ARBA" id="ARBA00023237"/>
    </source>
</evidence>
<keyword evidence="10" id="KW-0732">Signal</keyword>
<keyword evidence="7 8" id="KW-0998">Cell outer membrane</keyword>
<evidence type="ECO:0000256" key="9">
    <source>
        <dbReference type="RuleBase" id="RU003357"/>
    </source>
</evidence>
<dbReference type="EMBL" id="QLLL01000003">
    <property type="protein sequence ID" value="RAJ07019.1"/>
    <property type="molecule type" value="Genomic_DNA"/>
</dbReference>
<evidence type="ECO:0000259" key="11">
    <source>
        <dbReference type="Pfam" id="PF00593"/>
    </source>
</evidence>
<keyword evidence="6 8" id="KW-0472">Membrane</keyword>
<keyword evidence="3 8" id="KW-1134">Transmembrane beta strand</keyword>
<dbReference type="Gene3D" id="2.40.170.20">
    <property type="entry name" value="TonB-dependent receptor, beta-barrel domain"/>
    <property type="match status" value="1"/>
</dbReference>
<dbReference type="OrthoDB" id="9803050at2"/>
<dbReference type="Gene3D" id="2.170.130.10">
    <property type="entry name" value="TonB-dependent receptor, plug domain"/>
    <property type="match status" value="1"/>
</dbReference>
<evidence type="ECO:0000256" key="5">
    <source>
        <dbReference type="ARBA" id="ARBA00023077"/>
    </source>
</evidence>
<feature type="domain" description="TonB-dependent receptor-like beta-barrel" evidence="11">
    <location>
        <begin position="435"/>
        <end position="884"/>
    </location>
</feature>
<protein>
    <submittedName>
        <fullName evidence="13">Outer membrane receptor protein involved in Fe transport</fullName>
    </submittedName>
</protein>
<accession>A0A327QR25</accession>
<feature type="signal peptide" evidence="10">
    <location>
        <begin position="1"/>
        <end position="18"/>
    </location>
</feature>
<dbReference type="InterPro" id="IPR000531">
    <property type="entry name" value="Beta-barrel_TonB"/>
</dbReference>
<dbReference type="Pfam" id="PF00593">
    <property type="entry name" value="TonB_dep_Rec_b-barrel"/>
    <property type="match status" value="1"/>
</dbReference>
<dbReference type="PROSITE" id="PS52016">
    <property type="entry name" value="TONB_DEPENDENT_REC_3"/>
    <property type="match status" value="1"/>
</dbReference>
<sequence length="923" mass="103583">MRKILTFFFMCFCTHAVAQENILSTPVNVSLDSANIQTFVETIEHQTNCFFYYDDLKFDSFYVKMHVTDMPLQQVLDLAFKNTGIYYSVDERKSIFLTVNTTIALALGEQPPAVIVKSKYLHNKSNAASAANSRSNVVSPARVNFEENKIYDIGFKANEFGTGAATVAGYVRHNKTGEGVSGASIYVEGYRARAITDQYGYYTLTLPKGKHILRITCIGLTDTRRQINLYTEGKLIIHMTDYITSLKEVNIAGEKTSNVKSTVVGFNKVNIKTVKQLPTLLGEADIVRVLLNLPGVTSVGEGSTGLNVRGGAVDQNLVLFDGATIFNPSHFFGFFSGFNPDVVKDAELYKSSLPVKYGSRLSSVLEVSTREGNQNKFSGSGGVGPLSGHLTFEGPIGKNTSFIIGGRSTYSDWTLNLLEDEKYKNSSASFYDVNARITHTINDRNTIYVSGYMSGDKFRLDGDTLYQYGNKNAVVKWKHNFNNRLTSIFTAGYDRYDFQMESEQQDVTDFKFKFDIMQYHGKLDFTYVPNTVHRFETGLGAIYYKSHPGTISSVGKGSVVPDKMDSEQALDLAAYVADNITITPDLTLNVGVRANYYGYFGPRTVYEYAPGVPRDVRSITDTINKTGNIKNYIGLEPRVSLRYTLPDNNSSIKVAYNRTRQNIHMLSNTTAISPVDTWKFSDDYIQPQVGDQVAVGYYKNFKDNTIETSVEAYYKWIKHTLTYKSGAELFLNPHIETDVANATGKAYGVELLVKKTAGKLTGWVSYTYSRTFVKMDDPLVLSPINGGDYFPADYDKPHVVNFISNYKFSHRFSVSLTANYSTGRPITVPIGRYYYGGAYRMYYADRNTERIPDYFRTDLSMNIEGNHKTNKLFHSSFTVGVYNLTARRNPYSVYFVTENGKVNGYKLSIFGSAIPFATYNFKF</sequence>
<reference evidence="13 14" key="1">
    <citation type="submission" date="2018-06" db="EMBL/GenBank/DDBJ databases">
        <title>Genomic Encyclopedia of Archaeal and Bacterial Type Strains, Phase II (KMG-II): from individual species to whole genera.</title>
        <authorList>
            <person name="Goeker M."/>
        </authorList>
    </citation>
    <scope>NUCLEOTIDE SEQUENCE [LARGE SCALE GENOMIC DNA]</scope>
    <source>
        <strain evidence="13 14">DSM 23857</strain>
    </source>
</reference>
<dbReference type="InterPro" id="IPR008969">
    <property type="entry name" value="CarboxyPept-like_regulatory"/>
</dbReference>
<keyword evidence="2 8" id="KW-0813">Transport</keyword>
<dbReference type="SUPFAM" id="SSF56935">
    <property type="entry name" value="Porins"/>
    <property type="match status" value="1"/>
</dbReference>
<dbReference type="Gene3D" id="2.60.40.1120">
    <property type="entry name" value="Carboxypeptidase-like, regulatory domain"/>
    <property type="match status" value="1"/>
</dbReference>
<dbReference type="InterPro" id="IPR036942">
    <property type="entry name" value="Beta-barrel_TonB_sf"/>
</dbReference>
<dbReference type="InterPro" id="IPR039426">
    <property type="entry name" value="TonB-dep_rcpt-like"/>
</dbReference>
<evidence type="ECO:0000256" key="1">
    <source>
        <dbReference type="ARBA" id="ARBA00004571"/>
    </source>
</evidence>
<evidence type="ECO:0000256" key="2">
    <source>
        <dbReference type="ARBA" id="ARBA00022448"/>
    </source>
</evidence>
<organism evidence="13 14">
    <name type="scientific">Chitinophaga skermanii</name>
    <dbReference type="NCBI Taxonomy" id="331697"/>
    <lineage>
        <taxon>Bacteria</taxon>
        <taxon>Pseudomonadati</taxon>
        <taxon>Bacteroidota</taxon>
        <taxon>Chitinophagia</taxon>
        <taxon>Chitinophagales</taxon>
        <taxon>Chitinophagaceae</taxon>
        <taxon>Chitinophaga</taxon>
    </lineage>
</organism>
<keyword evidence="5 9" id="KW-0798">TonB box</keyword>
<comment type="caution">
    <text evidence="13">The sequence shown here is derived from an EMBL/GenBank/DDBJ whole genome shotgun (WGS) entry which is preliminary data.</text>
</comment>
<evidence type="ECO:0000256" key="4">
    <source>
        <dbReference type="ARBA" id="ARBA00022692"/>
    </source>
</evidence>
<gene>
    <name evidence="13" type="ORF">LX64_02148</name>
</gene>
<dbReference type="Pfam" id="PF13715">
    <property type="entry name" value="CarbopepD_reg_2"/>
    <property type="match status" value="1"/>
</dbReference>
<feature type="domain" description="TonB-dependent receptor plug" evidence="12">
    <location>
        <begin position="273"/>
        <end position="360"/>
    </location>
</feature>
<dbReference type="Pfam" id="PF07715">
    <property type="entry name" value="Plug"/>
    <property type="match status" value="1"/>
</dbReference>
<keyword evidence="14" id="KW-1185">Reference proteome</keyword>
<dbReference type="SUPFAM" id="SSF49464">
    <property type="entry name" value="Carboxypeptidase regulatory domain-like"/>
    <property type="match status" value="1"/>
</dbReference>
<evidence type="ECO:0000256" key="3">
    <source>
        <dbReference type="ARBA" id="ARBA00022452"/>
    </source>
</evidence>
<evidence type="ECO:0000259" key="12">
    <source>
        <dbReference type="Pfam" id="PF07715"/>
    </source>
</evidence>
<dbReference type="Proteomes" id="UP000249547">
    <property type="component" value="Unassembled WGS sequence"/>
</dbReference>
<dbReference type="InterPro" id="IPR037066">
    <property type="entry name" value="Plug_dom_sf"/>
</dbReference>
<evidence type="ECO:0000256" key="10">
    <source>
        <dbReference type="SAM" id="SignalP"/>
    </source>
</evidence>
<comment type="subcellular location">
    <subcellularLocation>
        <location evidence="1 8">Cell outer membrane</location>
        <topology evidence="1 8">Multi-pass membrane protein</topology>
    </subcellularLocation>
</comment>
<evidence type="ECO:0000313" key="14">
    <source>
        <dbReference type="Proteomes" id="UP000249547"/>
    </source>
</evidence>
<dbReference type="InterPro" id="IPR012910">
    <property type="entry name" value="Plug_dom"/>
</dbReference>
<dbReference type="GO" id="GO:0009279">
    <property type="term" value="C:cell outer membrane"/>
    <property type="evidence" value="ECO:0007669"/>
    <property type="project" value="UniProtKB-SubCell"/>
</dbReference>
<keyword evidence="13" id="KW-0675">Receptor</keyword>
<keyword evidence="4 8" id="KW-0812">Transmembrane</keyword>
<name>A0A327QR25_9BACT</name>
<evidence type="ECO:0000256" key="8">
    <source>
        <dbReference type="PROSITE-ProRule" id="PRU01360"/>
    </source>
</evidence>
<comment type="similarity">
    <text evidence="8 9">Belongs to the TonB-dependent receptor family.</text>
</comment>
<evidence type="ECO:0000313" key="13">
    <source>
        <dbReference type="EMBL" id="RAJ07019.1"/>
    </source>
</evidence>